<sequence length="150" mass="15948">MSPLPSRPVLPPANQRGIGLIEVLITVLVLSVGLLGLAGLQITSLKNNQSAMERSLAVVQSYTIVEAIRADTESAKQGRFNLSLTEDAGSGTFPSGVHALWREQLKSNLGDDATGSVSCTNTECKVIVQWNDSKATQGSETQQIVTEVLL</sequence>
<keyword evidence="1" id="KW-1133">Transmembrane helix</keyword>
<gene>
    <name evidence="2" type="ORF">BN1049_00887</name>
</gene>
<keyword evidence="1" id="KW-0472">Membrane</keyword>
<accession>A0A078M9C2</accession>
<name>A0A078M9C2_9PSED</name>
<dbReference type="PATRIC" id="fig|1461581.3.peg.869"/>
<dbReference type="EMBL" id="LM997413">
    <property type="protein sequence ID" value="CEA02834.1"/>
    <property type="molecule type" value="Genomic_DNA"/>
</dbReference>
<dbReference type="Pfam" id="PF07963">
    <property type="entry name" value="N_methyl"/>
    <property type="match status" value="1"/>
</dbReference>
<evidence type="ECO:0000256" key="1">
    <source>
        <dbReference type="SAM" id="Phobius"/>
    </source>
</evidence>
<keyword evidence="1" id="KW-0812">Transmembrane</keyword>
<feature type="transmembrane region" description="Helical" evidence="1">
    <location>
        <begin position="20"/>
        <end position="40"/>
    </location>
</feature>
<reference evidence="2" key="1">
    <citation type="submission" date="2014-07" db="EMBL/GenBank/DDBJ databases">
        <authorList>
            <person name="Urmite Genomes Urmite Genomes"/>
        </authorList>
    </citation>
    <scope>NUCLEOTIDE SEQUENCE</scope>
    <source>
        <strain evidence="2">12M76_air</strain>
    </source>
</reference>
<evidence type="ECO:0000313" key="2">
    <source>
        <dbReference type="EMBL" id="CEA02834.1"/>
    </source>
</evidence>
<dbReference type="InterPro" id="IPR013362">
    <property type="entry name" value="Pilus_4_PilV"/>
</dbReference>
<dbReference type="EMBL" id="LK391969">
    <property type="protein sequence ID" value="CEF25966.1"/>
    <property type="molecule type" value="Genomic_DNA"/>
</dbReference>
<proteinExistence type="predicted"/>
<dbReference type="AlphaFoldDB" id="A0A078M9C2"/>
<protein>
    <submittedName>
        <fullName evidence="2">Type IV pilus modification protein PilV</fullName>
    </submittedName>
</protein>
<dbReference type="RefSeq" id="WP_044498503.1">
    <property type="nucleotide sequence ID" value="NZ_LK391969.1"/>
</dbReference>
<dbReference type="InterPro" id="IPR012902">
    <property type="entry name" value="N_methyl_site"/>
</dbReference>
<dbReference type="OrthoDB" id="5298127at2"/>
<organism evidence="2">
    <name type="scientific">Pseudomonas saudimassiliensis</name>
    <dbReference type="NCBI Taxonomy" id="1461581"/>
    <lineage>
        <taxon>Bacteria</taxon>
        <taxon>Pseudomonadati</taxon>
        <taxon>Pseudomonadota</taxon>
        <taxon>Gammaproteobacteria</taxon>
        <taxon>Pseudomonadales</taxon>
        <taxon>Pseudomonadaceae</taxon>
        <taxon>Pseudomonas</taxon>
    </lineage>
</organism>
<dbReference type="NCBIfam" id="TIGR02523">
    <property type="entry name" value="type_IV_pilV"/>
    <property type="match status" value="1"/>
</dbReference>